<feature type="compositionally biased region" description="Basic and acidic residues" evidence="1">
    <location>
        <begin position="264"/>
        <end position="273"/>
    </location>
</feature>
<comment type="caution">
    <text evidence="2">The sequence shown here is derived from an EMBL/GenBank/DDBJ whole genome shotgun (WGS) entry which is preliminary data.</text>
</comment>
<feature type="compositionally biased region" description="Basic and acidic residues" evidence="1">
    <location>
        <begin position="221"/>
        <end position="244"/>
    </location>
</feature>
<name>K0TN59_THAOC</name>
<dbReference type="Proteomes" id="UP000266841">
    <property type="component" value="Unassembled WGS sequence"/>
</dbReference>
<protein>
    <submittedName>
        <fullName evidence="2">Uncharacterized protein</fullName>
    </submittedName>
</protein>
<evidence type="ECO:0000313" key="2">
    <source>
        <dbReference type="EMBL" id="EJK73202.1"/>
    </source>
</evidence>
<dbReference type="AlphaFoldDB" id="K0TN59"/>
<accession>K0TN59</accession>
<feature type="compositionally biased region" description="Basic and acidic residues" evidence="1">
    <location>
        <begin position="82"/>
        <end position="102"/>
    </location>
</feature>
<reference evidence="2 3" key="1">
    <citation type="journal article" date="2012" name="Genome Biol.">
        <title>Genome and low-iron response of an oceanic diatom adapted to chronic iron limitation.</title>
        <authorList>
            <person name="Lommer M."/>
            <person name="Specht M."/>
            <person name="Roy A.S."/>
            <person name="Kraemer L."/>
            <person name="Andreson R."/>
            <person name="Gutowska M.A."/>
            <person name="Wolf J."/>
            <person name="Bergner S.V."/>
            <person name="Schilhabel M.B."/>
            <person name="Klostermeier U.C."/>
            <person name="Beiko R.G."/>
            <person name="Rosenstiel P."/>
            <person name="Hippler M."/>
            <person name="Laroche J."/>
        </authorList>
    </citation>
    <scope>NUCLEOTIDE SEQUENCE [LARGE SCALE GENOMIC DNA]</scope>
    <source>
        <strain evidence="2 3">CCMP1005</strain>
    </source>
</reference>
<evidence type="ECO:0000256" key="1">
    <source>
        <dbReference type="SAM" id="MobiDB-lite"/>
    </source>
</evidence>
<organism evidence="2 3">
    <name type="scientific">Thalassiosira oceanica</name>
    <name type="common">Marine diatom</name>
    <dbReference type="NCBI Taxonomy" id="159749"/>
    <lineage>
        <taxon>Eukaryota</taxon>
        <taxon>Sar</taxon>
        <taxon>Stramenopiles</taxon>
        <taxon>Ochrophyta</taxon>
        <taxon>Bacillariophyta</taxon>
        <taxon>Coscinodiscophyceae</taxon>
        <taxon>Thalassiosirophycidae</taxon>
        <taxon>Thalassiosirales</taxon>
        <taxon>Thalassiosiraceae</taxon>
        <taxon>Thalassiosira</taxon>
    </lineage>
</organism>
<feature type="compositionally biased region" description="Pro residues" evidence="1">
    <location>
        <begin position="310"/>
        <end position="319"/>
    </location>
</feature>
<keyword evidence="3" id="KW-1185">Reference proteome</keyword>
<feature type="region of interest" description="Disordered" evidence="1">
    <location>
        <begin position="1"/>
        <end position="30"/>
    </location>
</feature>
<evidence type="ECO:0000313" key="3">
    <source>
        <dbReference type="Proteomes" id="UP000266841"/>
    </source>
</evidence>
<sequence>MAAPGVRTYLNKTAQKETPPSADPLEDKKSRKEGVWRPLLFARRLNGTVESHGYQAALSIGEPLLPVRSNLVRRRSSVFAARDTDHKEPKNSTESLRGRDRAAAGLSCSKGNQNKTMVRTTNLYERYDAGNSRARAAAAAAPSTGPWDIRDGDTLDSVPYEEWTTPEVVTSIYRHSSLRSKLIALVVLSMISSAVTSEFDGAGAASGEEAAARLRGSPSDFRSRNNADNADSHERSNPYAEEGHTSVMEGALEVKRKGGRKKRAELEAEEARRRYGSKQESLDNVEWDRPPPLKGRQAVVSGGPAGDDSVPPPPPPLPPLELLNDTDIVDIFQRMNATDP</sequence>
<proteinExistence type="predicted"/>
<feature type="region of interest" description="Disordered" evidence="1">
    <location>
        <begin position="80"/>
        <end position="112"/>
    </location>
</feature>
<gene>
    <name evidence="2" type="ORF">THAOC_05189</name>
</gene>
<dbReference type="EMBL" id="AGNL01004698">
    <property type="protein sequence ID" value="EJK73202.1"/>
    <property type="molecule type" value="Genomic_DNA"/>
</dbReference>
<feature type="region of interest" description="Disordered" evidence="1">
    <location>
        <begin position="210"/>
        <end position="322"/>
    </location>
</feature>